<proteinExistence type="predicted"/>
<protein>
    <submittedName>
        <fullName evidence="8">Voltage-gated sodium channel</fullName>
    </submittedName>
</protein>
<dbReference type="Pfam" id="PF00520">
    <property type="entry name" value="Ion_trans"/>
    <property type="match status" value="1"/>
</dbReference>
<dbReference type="SUPFAM" id="SSF81324">
    <property type="entry name" value="Voltage-gated potassium channels"/>
    <property type="match status" value="1"/>
</dbReference>
<accession>A0A1H3L2A2</accession>
<feature type="transmembrane region" description="Helical" evidence="6">
    <location>
        <begin position="84"/>
        <end position="103"/>
    </location>
</feature>
<dbReference type="RefSeq" id="WP_093270702.1">
    <property type="nucleotide sequence ID" value="NZ_FNOK01000029.1"/>
</dbReference>
<feature type="domain" description="Ion transport" evidence="7">
    <location>
        <begin position="17"/>
        <end position="225"/>
    </location>
</feature>
<keyword evidence="2 6" id="KW-0812">Transmembrane</keyword>
<evidence type="ECO:0000313" key="8">
    <source>
        <dbReference type="EMBL" id="SDY58078.1"/>
    </source>
</evidence>
<evidence type="ECO:0000313" key="9">
    <source>
        <dbReference type="Proteomes" id="UP000199529"/>
    </source>
</evidence>
<dbReference type="GO" id="GO:0001518">
    <property type="term" value="C:voltage-gated sodium channel complex"/>
    <property type="evidence" value="ECO:0007669"/>
    <property type="project" value="TreeGrafter"/>
</dbReference>
<dbReference type="InterPro" id="IPR027359">
    <property type="entry name" value="Volt_channel_dom_sf"/>
</dbReference>
<evidence type="ECO:0000256" key="6">
    <source>
        <dbReference type="SAM" id="Phobius"/>
    </source>
</evidence>
<keyword evidence="8" id="KW-0407">Ion channel</keyword>
<reference evidence="9" key="1">
    <citation type="submission" date="2016-10" db="EMBL/GenBank/DDBJ databases">
        <authorList>
            <person name="Varghese N."/>
            <person name="Submissions S."/>
        </authorList>
    </citation>
    <scope>NUCLEOTIDE SEQUENCE [LARGE SCALE GENOMIC DNA]</scope>
    <source>
        <strain evidence="9">CGMCC 4.3530</strain>
    </source>
</reference>
<feature type="coiled-coil region" evidence="5">
    <location>
        <begin position="230"/>
        <end position="257"/>
    </location>
</feature>
<dbReference type="GO" id="GO:0005248">
    <property type="term" value="F:voltage-gated sodium channel activity"/>
    <property type="evidence" value="ECO:0007669"/>
    <property type="project" value="TreeGrafter"/>
</dbReference>
<dbReference type="PROSITE" id="PS51257">
    <property type="entry name" value="PROKAR_LIPOPROTEIN"/>
    <property type="match status" value="1"/>
</dbReference>
<feature type="transmembrane region" description="Helical" evidence="6">
    <location>
        <begin position="194"/>
        <end position="221"/>
    </location>
</feature>
<keyword evidence="9" id="KW-1185">Reference proteome</keyword>
<gene>
    <name evidence="8" type="ORF">SAMN05216215_1029108</name>
</gene>
<keyword evidence="4 6" id="KW-0472">Membrane</keyword>
<keyword evidence="3 6" id="KW-1133">Transmembrane helix</keyword>
<name>A0A1H3L2A2_9PSEU</name>
<dbReference type="AlphaFoldDB" id="A0A1H3L2A2"/>
<dbReference type="EMBL" id="FNOK01000029">
    <property type="protein sequence ID" value="SDY58078.1"/>
    <property type="molecule type" value="Genomic_DNA"/>
</dbReference>
<dbReference type="InterPro" id="IPR005821">
    <property type="entry name" value="Ion_trans_dom"/>
</dbReference>
<evidence type="ECO:0000256" key="4">
    <source>
        <dbReference type="ARBA" id="ARBA00023136"/>
    </source>
</evidence>
<dbReference type="PANTHER" id="PTHR10037:SF62">
    <property type="entry name" value="SODIUM CHANNEL PROTEIN 60E"/>
    <property type="match status" value="1"/>
</dbReference>
<sequence length="261" mass="28560">MSTRERVRELVDAPLTQRVVIAVILVNAVTLGCETSPDLVASHGWLLHAVDRAALAVFAVELAARLYGHGWRFFRDPWNCFDTVIVGIALLPTTGAFGVLRALRILRALRLISVIPSMRRVVSALLTAVPGMASIAALLVLILYVGAVIATKLFSAVAPDYFGDLGDSLFTLFQVMTGEAWSEVARAVMDEEPLAWIFFIGYIAVTTFTVLNLFIAVAVSAMESQMGREREDDGETARELLTEIRELRAEVRELRAAPAES</sequence>
<evidence type="ECO:0000256" key="1">
    <source>
        <dbReference type="ARBA" id="ARBA00004141"/>
    </source>
</evidence>
<keyword evidence="8" id="KW-0406">Ion transport</keyword>
<dbReference type="InterPro" id="IPR043203">
    <property type="entry name" value="VGCC_Ca_Na"/>
</dbReference>
<evidence type="ECO:0000259" key="7">
    <source>
        <dbReference type="Pfam" id="PF00520"/>
    </source>
</evidence>
<organism evidence="8 9">
    <name type="scientific">Saccharopolyspora shandongensis</name>
    <dbReference type="NCBI Taxonomy" id="418495"/>
    <lineage>
        <taxon>Bacteria</taxon>
        <taxon>Bacillati</taxon>
        <taxon>Actinomycetota</taxon>
        <taxon>Actinomycetes</taxon>
        <taxon>Pseudonocardiales</taxon>
        <taxon>Pseudonocardiaceae</taxon>
        <taxon>Saccharopolyspora</taxon>
    </lineage>
</organism>
<dbReference type="Gene3D" id="1.20.120.350">
    <property type="entry name" value="Voltage-gated potassium channels. Chain C"/>
    <property type="match status" value="1"/>
</dbReference>
<keyword evidence="8" id="KW-0813">Transport</keyword>
<comment type="subcellular location">
    <subcellularLocation>
        <location evidence="1">Membrane</location>
        <topology evidence="1">Multi-pass membrane protein</topology>
    </subcellularLocation>
</comment>
<feature type="transmembrane region" description="Helical" evidence="6">
    <location>
        <begin position="124"/>
        <end position="150"/>
    </location>
</feature>
<dbReference type="Gene3D" id="1.10.287.70">
    <property type="match status" value="1"/>
</dbReference>
<dbReference type="OrthoDB" id="5297065at2"/>
<evidence type="ECO:0000256" key="5">
    <source>
        <dbReference type="SAM" id="Coils"/>
    </source>
</evidence>
<evidence type="ECO:0000256" key="3">
    <source>
        <dbReference type="ARBA" id="ARBA00022989"/>
    </source>
</evidence>
<dbReference type="Proteomes" id="UP000199529">
    <property type="component" value="Unassembled WGS sequence"/>
</dbReference>
<feature type="transmembrane region" description="Helical" evidence="6">
    <location>
        <begin position="15"/>
        <end position="33"/>
    </location>
</feature>
<dbReference type="PANTHER" id="PTHR10037">
    <property type="entry name" value="VOLTAGE-GATED CATION CHANNEL CALCIUM AND SODIUM"/>
    <property type="match status" value="1"/>
</dbReference>
<keyword evidence="5" id="KW-0175">Coiled coil</keyword>
<evidence type="ECO:0000256" key="2">
    <source>
        <dbReference type="ARBA" id="ARBA00022692"/>
    </source>
</evidence>